<dbReference type="PROSITE" id="PS50222">
    <property type="entry name" value="EF_HAND_2"/>
    <property type="match status" value="1"/>
</dbReference>
<keyword evidence="6" id="KW-0809">Transit peptide</keyword>
<evidence type="ECO:0000256" key="1">
    <source>
        <dbReference type="ARBA" id="ARBA00004273"/>
    </source>
</evidence>
<name>A0A0L0FCR9_9EUKA</name>
<dbReference type="PANTHER" id="PTHR12294:SF1">
    <property type="entry name" value="CALCIUM UPTAKE PROTEIN 1, MITOCHONDRIAL"/>
    <property type="match status" value="1"/>
</dbReference>
<feature type="compositionally biased region" description="Basic and acidic residues" evidence="10">
    <location>
        <begin position="66"/>
        <end position="79"/>
    </location>
</feature>
<feature type="compositionally biased region" description="Basic and acidic residues" evidence="10">
    <location>
        <begin position="139"/>
        <end position="166"/>
    </location>
</feature>
<dbReference type="GO" id="GO:0005509">
    <property type="term" value="F:calcium ion binding"/>
    <property type="evidence" value="ECO:0007669"/>
    <property type="project" value="InterPro"/>
</dbReference>
<dbReference type="PANTHER" id="PTHR12294">
    <property type="entry name" value="EF HAND DOMAIN FAMILY A1,A2-RELATED"/>
    <property type="match status" value="1"/>
</dbReference>
<protein>
    <recommendedName>
        <fullName evidence="11">EF-hand domain-containing protein</fullName>
    </recommendedName>
</protein>
<keyword evidence="7" id="KW-0496">Mitochondrion</keyword>
<keyword evidence="4" id="KW-0677">Repeat</keyword>
<accession>A0A0L0FCR9</accession>
<evidence type="ECO:0000313" key="13">
    <source>
        <dbReference type="Proteomes" id="UP000054560"/>
    </source>
</evidence>
<evidence type="ECO:0000256" key="10">
    <source>
        <dbReference type="SAM" id="MobiDB-lite"/>
    </source>
</evidence>
<evidence type="ECO:0000256" key="5">
    <source>
        <dbReference type="ARBA" id="ARBA00022792"/>
    </source>
</evidence>
<feature type="compositionally biased region" description="Basic and acidic residues" evidence="10">
    <location>
        <begin position="93"/>
        <end position="103"/>
    </location>
</feature>
<comment type="subcellular location">
    <subcellularLocation>
        <location evidence="1">Mitochondrion inner membrane</location>
    </subcellularLocation>
    <subcellularLocation>
        <location evidence="2">Mitochondrion intermembrane space</location>
    </subcellularLocation>
</comment>
<sequence length="404" mass="44790">RYFDLLTNGSVSREEFVQVLMANSSAVADDTMGALDNSFINFGCDLMNRFFGPEGAAPAQIGQLESKDTDRTNEPHADSDTDTSTDVATPSDSDSRIQSHRNTETLADADVDSIDNQTHDTPHSNSTGTPDNTPATLPHTDDTQAHPDTQTRTHDDRIDPSYRDEGVWEGDDVTVSDMPQDQPVRSRALNFPEFAEFFSAFQTEYALQLFELYDKNKAGRITVEGFLEIVPNMSNARAEMYAEQFIDCVGDKGFITFAEFTAFQKFINHLPAIERVLRATFRRFPEANINANTFRALVRSHAINTFTPLENTICFHLFGSEDKSLITLTSFKDNIISTPMTHQIFKLDDGTIDMDEQMASAAPNRFGGDDLRRLISARDLGRNLVIGAVASGLGVAMVFPLDAV</sequence>
<evidence type="ECO:0000256" key="9">
    <source>
        <dbReference type="ARBA" id="ARBA00038333"/>
    </source>
</evidence>
<feature type="non-terminal residue" evidence="12">
    <location>
        <position position="1"/>
    </location>
</feature>
<feature type="compositionally biased region" description="Polar residues" evidence="10">
    <location>
        <begin position="123"/>
        <end position="135"/>
    </location>
</feature>
<gene>
    <name evidence="12" type="ORF">SARC_12903</name>
</gene>
<dbReference type="GO" id="GO:0005758">
    <property type="term" value="C:mitochondrial intermembrane space"/>
    <property type="evidence" value="ECO:0007669"/>
    <property type="project" value="UniProtKB-SubCell"/>
</dbReference>
<evidence type="ECO:0000256" key="7">
    <source>
        <dbReference type="ARBA" id="ARBA00023128"/>
    </source>
</evidence>
<evidence type="ECO:0000259" key="11">
    <source>
        <dbReference type="PROSITE" id="PS50222"/>
    </source>
</evidence>
<dbReference type="InterPro" id="IPR039800">
    <property type="entry name" value="MICU1/2/3"/>
</dbReference>
<reference evidence="12 13" key="1">
    <citation type="submission" date="2011-02" db="EMBL/GenBank/DDBJ databases">
        <title>The Genome Sequence of Sphaeroforma arctica JP610.</title>
        <authorList>
            <consortium name="The Broad Institute Genome Sequencing Platform"/>
            <person name="Russ C."/>
            <person name="Cuomo C."/>
            <person name="Young S.K."/>
            <person name="Zeng Q."/>
            <person name="Gargeya S."/>
            <person name="Alvarado L."/>
            <person name="Berlin A."/>
            <person name="Chapman S.B."/>
            <person name="Chen Z."/>
            <person name="Freedman E."/>
            <person name="Gellesch M."/>
            <person name="Goldberg J."/>
            <person name="Griggs A."/>
            <person name="Gujja S."/>
            <person name="Heilman E."/>
            <person name="Heiman D."/>
            <person name="Howarth C."/>
            <person name="Mehta T."/>
            <person name="Neiman D."/>
            <person name="Pearson M."/>
            <person name="Roberts A."/>
            <person name="Saif S."/>
            <person name="Shea T."/>
            <person name="Shenoy N."/>
            <person name="Sisk P."/>
            <person name="Stolte C."/>
            <person name="Sykes S."/>
            <person name="White J."/>
            <person name="Yandava C."/>
            <person name="Burger G."/>
            <person name="Gray M.W."/>
            <person name="Holland P.W.H."/>
            <person name="King N."/>
            <person name="Lang F.B.F."/>
            <person name="Roger A.J."/>
            <person name="Ruiz-Trillo I."/>
            <person name="Haas B."/>
            <person name="Nusbaum C."/>
            <person name="Birren B."/>
        </authorList>
    </citation>
    <scope>NUCLEOTIDE SEQUENCE [LARGE SCALE GENOMIC DNA]</scope>
    <source>
        <strain evidence="12 13">JP610</strain>
    </source>
</reference>
<keyword evidence="8" id="KW-0472">Membrane</keyword>
<dbReference type="GeneID" id="25913407"/>
<comment type="similarity">
    <text evidence="9">Belongs to the MICU1 family. MICU1 subfamily.</text>
</comment>
<proteinExistence type="inferred from homology"/>
<dbReference type="RefSeq" id="XP_014148457.1">
    <property type="nucleotide sequence ID" value="XM_014292982.1"/>
</dbReference>
<dbReference type="InterPro" id="IPR002048">
    <property type="entry name" value="EF_hand_dom"/>
</dbReference>
<feature type="non-terminal residue" evidence="12">
    <location>
        <position position="404"/>
    </location>
</feature>
<evidence type="ECO:0000256" key="4">
    <source>
        <dbReference type="ARBA" id="ARBA00022737"/>
    </source>
</evidence>
<dbReference type="InterPro" id="IPR011992">
    <property type="entry name" value="EF-hand-dom_pair"/>
</dbReference>
<evidence type="ECO:0000256" key="8">
    <source>
        <dbReference type="ARBA" id="ARBA00023136"/>
    </source>
</evidence>
<dbReference type="Proteomes" id="UP000054560">
    <property type="component" value="Unassembled WGS sequence"/>
</dbReference>
<organism evidence="12 13">
    <name type="scientific">Sphaeroforma arctica JP610</name>
    <dbReference type="NCBI Taxonomy" id="667725"/>
    <lineage>
        <taxon>Eukaryota</taxon>
        <taxon>Ichthyosporea</taxon>
        <taxon>Ichthyophonida</taxon>
        <taxon>Sphaeroforma</taxon>
    </lineage>
</organism>
<dbReference type="GO" id="GO:1990246">
    <property type="term" value="C:uniplex complex"/>
    <property type="evidence" value="ECO:0007669"/>
    <property type="project" value="TreeGrafter"/>
</dbReference>
<evidence type="ECO:0000313" key="12">
    <source>
        <dbReference type="EMBL" id="KNC74555.1"/>
    </source>
</evidence>
<evidence type="ECO:0000256" key="3">
    <source>
        <dbReference type="ARBA" id="ARBA00022723"/>
    </source>
</evidence>
<dbReference type="Gene3D" id="1.10.238.10">
    <property type="entry name" value="EF-hand"/>
    <property type="match status" value="1"/>
</dbReference>
<evidence type="ECO:0000256" key="2">
    <source>
        <dbReference type="ARBA" id="ARBA00004569"/>
    </source>
</evidence>
<keyword evidence="3" id="KW-0479">Metal-binding</keyword>
<dbReference type="GO" id="GO:0036444">
    <property type="term" value="P:calcium import into the mitochondrion"/>
    <property type="evidence" value="ECO:0007669"/>
    <property type="project" value="TreeGrafter"/>
</dbReference>
<keyword evidence="5" id="KW-0999">Mitochondrion inner membrane</keyword>
<dbReference type="AlphaFoldDB" id="A0A0L0FCR9"/>
<keyword evidence="13" id="KW-1185">Reference proteome</keyword>
<dbReference type="EMBL" id="KQ244290">
    <property type="protein sequence ID" value="KNC74555.1"/>
    <property type="molecule type" value="Genomic_DNA"/>
</dbReference>
<dbReference type="GO" id="GO:0051560">
    <property type="term" value="P:mitochondrial calcium ion homeostasis"/>
    <property type="evidence" value="ECO:0007669"/>
    <property type="project" value="TreeGrafter"/>
</dbReference>
<feature type="region of interest" description="Disordered" evidence="10">
    <location>
        <begin position="66"/>
        <end position="179"/>
    </location>
</feature>
<feature type="domain" description="EF-hand" evidence="11">
    <location>
        <begin position="201"/>
        <end position="236"/>
    </location>
</feature>
<feature type="compositionally biased region" description="Low complexity" evidence="10">
    <location>
        <begin position="82"/>
        <end position="92"/>
    </location>
</feature>
<dbReference type="SUPFAM" id="SSF47473">
    <property type="entry name" value="EF-hand"/>
    <property type="match status" value="1"/>
</dbReference>
<evidence type="ECO:0000256" key="6">
    <source>
        <dbReference type="ARBA" id="ARBA00022946"/>
    </source>
</evidence>